<evidence type="ECO:0000313" key="1">
    <source>
        <dbReference type="EMBL" id="KAF5181174.1"/>
    </source>
</evidence>
<comment type="caution">
    <text evidence="1">The sequence shown here is derived from an EMBL/GenBank/DDBJ whole genome shotgun (WGS) entry which is preliminary data.</text>
</comment>
<organism evidence="1 2">
    <name type="scientific">Thalictrum thalictroides</name>
    <name type="common">Rue-anemone</name>
    <name type="synonym">Anemone thalictroides</name>
    <dbReference type="NCBI Taxonomy" id="46969"/>
    <lineage>
        <taxon>Eukaryota</taxon>
        <taxon>Viridiplantae</taxon>
        <taxon>Streptophyta</taxon>
        <taxon>Embryophyta</taxon>
        <taxon>Tracheophyta</taxon>
        <taxon>Spermatophyta</taxon>
        <taxon>Magnoliopsida</taxon>
        <taxon>Ranunculales</taxon>
        <taxon>Ranunculaceae</taxon>
        <taxon>Thalictroideae</taxon>
        <taxon>Thalictrum</taxon>
    </lineage>
</organism>
<sequence>MRIQASSITSSSSIPFSSYSSISTHAFVSSNNNLSTSQSNSLSLIDNKTRCEGLDLLVKAAIHVTGEFFSCIPFVQRKVIRRRKRSSRFNSYSGDEFIKKEVEKKTKKERAIELISSPKKRKRVMGLPSKYSDSVLQSWKRKTRLRKSVEIDGSSG</sequence>
<gene>
    <name evidence="1" type="ORF">FRX31_029239</name>
</gene>
<accession>A0A7J6V7S7</accession>
<dbReference type="OrthoDB" id="1728869at2759"/>
<protein>
    <submittedName>
        <fullName evidence="1">Uncharacterized protein</fullName>
    </submittedName>
</protein>
<reference evidence="1 2" key="1">
    <citation type="submission" date="2020-06" db="EMBL/GenBank/DDBJ databases">
        <title>Transcriptomic and genomic resources for Thalictrum thalictroides and T. hernandezii: Facilitating candidate gene discovery in an emerging model plant lineage.</title>
        <authorList>
            <person name="Arias T."/>
            <person name="Riano-Pachon D.M."/>
            <person name="Di Stilio V.S."/>
        </authorList>
    </citation>
    <scope>NUCLEOTIDE SEQUENCE [LARGE SCALE GENOMIC DNA]</scope>
    <source>
        <strain evidence="2">cv. WT478/WT964</strain>
        <tissue evidence="1">Leaves</tissue>
    </source>
</reference>
<evidence type="ECO:0000313" key="2">
    <source>
        <dbReference type="Proteomes" id="UP000554482"/>
    </source>
</evidence>
<dbReference type="Proteomes" id="UP000554482">
    <property type="component" value="Unassembled WGS sequence"/>
</dbReference>
<proteinExistence type="predicted"/>
<keyword evidence="2" id="KW-1185">Reference proteome</keyword>
<dbReference type="EMBL" id="JABWDY010036497">
    <property type="protein sequence ID" value="KAF5181174.1"/>
    <property type="molecule type" value="Genomic_DNA"/>
</dbReference>
<name>A0A7J6V7S7_THATH</name>
<dbReference type="AlphaFoldDB" id="A0A7J6V7S7"/>